<evidence type="ECO:0000259" key="9">
    <source>
        <dbReference type="PROSITE" id="PS50011"/>
    </source>
</evidence>
<dbReference type="Pfam" id="PF00069">
    <property type="entry name" value="Pkinase"/>
    <property type="match status" value="1"/>
</dbReference>
<dbReference type="PANTHER" id="PTHR27007">
    <property type="match status" value="1"/>
</dbReference>
<dbReference type="AlphaFoldDB" id="A0AAV6IME2"/>
<proteinExistence type="predicted"/>
<keyword evidence="11" id="KW-1185">Reference proteome</keyword>
<gene>
    <name evidence="10" type="ORF">RHGRI_030306</name>
</gene>
<protein>
    <recommendedName>
        <fullName evidence="1">non-specific serine/threonine protein kinase</fullName>
        <ecNumber evidence="1">2.7.11.1</ecNumber>
    </recommendedName>
</protein>
<accession>A0AAV6IME2</accession>
<dbReference type="GO" id="GO:0004674">
    <property type="term" value="F:protein serine/threonine kinase activity"/>
    <property type="evidence" value="ECO:0007669"/>
    <property type="project" value="UniProtKB-KW"/>
</dbReference>
<sequence length="164" mass="18549">MPNGSLDKHLFGDANSTPLSWDHRRKIITKVASALHYLHNEYQKRVVQCDIKASNIMLDAEFNANLGDFGLAWALDYEKTSYIEPEGVAGTIGPVTQNGPYPLLVDWVRALHREGRLPEAVDRRHGLDNIFGEDNAAEEALHREVQLLEAVDRRLREDYVAEEA</sequence>
<dbReference type="PROSITE" id="PS50011">
    <property type="entry name" value="PROTEIN_KINASE_DOM"/>
    <property type="match status" value="1"/>
</dbReference>
<evidence type="ECO:0000256" key="1">
    <source>
        <dbReference type="ARBA" id="ARBA00012513"/>
    </source>
</evidence>
<dbReference type="EMBL" id="JACTNZ010000010">
    <property type="protein sequence ID" value="KAG5529886.1"/>
    <property type="molecule type" value="Genomic_DNA"/>
</dbReference>
<dbReference type="InterPro" id="IPR000719">
    <property type="entry name" value="Prot_kinase_dom"/>
</dbReference>
<comment type="caution">
    <text evidence="10">The sequence shown here is derived from an EMBL/GenBank/DDBJ whole genome shotgun (WGS) entry which is preliminary data.</text>
</comment>
<keyword evidence="4" id="KW-0547">Nucleotide-binding</keyword>
<comment type="catalytic activity">
    <reaction evidence="7">
        <text>L-threonyl-[protein] + ATP = O-phospho-L-threonyl-[protein] + ADP + H(+)</text>
        <dbReference type="Rhea" id="RHEA:46608"/>
        <dbReference type="Rhea" id="RHEA-COMP:11060"/>
        <dbReference type="Rhea" id="RHEA-COMP:11605"/>
        <dbReference type="ChEBI" id="CHEBI:15378"/>
        <dbReference type="ChEBI" id="CHEBI:30013"/>
        <dbReference type="ChEBI" id="CHEBI:30616"/>
        <dbReference type="ChEBI" id="CHEBI:61977"/>
        <dbReference type="ChEBI" id="CHEBI:456216"/>
        <dbReference type="EC" id="2.7.11.1"/>
    </reaction>
</comment>
<evidence type="ECO:0000256" key="8">
    <source>
        <dbReference type="ARBA" id="ARBA00048679"/>
    </source>
</evidence>
<evidence type="ECO:0000256" key="6">
    <source>
        <dbReference type="ARBA" id="ARBA00022840"/>
    </source>
</evidence>
<dbReference type="SUPFAM" id="SSF56112">
    <property type="entry name" value="Protein kinase-like (PK-like)"/>
    <property type="match status" value="1"/>
</dbReference>
<comment type="catalytic activity">
    <reaction evidence="8">
        <text>L-seryl-[protein] + ATP = O-phospho-L-seryl-[protein] + ADP + H(+)</text>
        <dbReference type="Rhea" id="RHEA:17989"/>
        <dbReference type="Rhea" id="RHEA-COMP:9863"/>
        <dbReference type="Rhea" id="RHEA-COMP:11604"/>
        <dbReference type="ChEBI" id="CHEBI:15378"/>
        <dbReference type="ChEBI" id="CHEBI:29999"/>
        <dbReference type="ChEBI" id="CHEBI:30616"/>
        <dbReference type="ChEBI" id="CHEBI:83421"/>
        <dbReference type="ChEBI" id="CHEBI:456216"/>
        <dbReference type="EC" id="2.7.11.1"/>
    </reaction>
</comment>
<keyword evidence="6" id="KW-0067">ATP-binding</keyword>
<evidence type="ECO:0000256" key="4">
    <source>
        <dbReference type="ARBA" id="ARBA00022741"/>
    </source>
</evidence>
<dbReference type="EC" id="2.7.11.1" evidence="1"/>
<dbReference type="FunFam" id="1.10.510.10:FF:001023">
    <property type="entry name" value="Os07g0541700 protein"/>
    <property type="match status" value="1"/>
</dbReference>
<keyword evidence="3" id="KW-0808">Transferase</keyword>
<feature type="domain" description="Protein kinase" evidence="9">
    <location>
        <begin position="1"/>
        <end position="164"/>
    </location>
</feature>
<dbReference type="InterPro" id="IPR050528">
    <property type="entry name" value="L-type_Lectin-RKs"/>
</dbReference>
<name>A0AAV6IME2_9ERIC</name>
<keyword evidence="2" id="KW-0723">Serine/threonine-protein kinase</keyword>
<evidence type="ECO:0000256" key="5">
    <source>
        <dbReference type="ARBA" id="ARBA00022777"/>
    </source>
</evidence>
<evidence type="ECO:0000313" key="11">
    <source>
        <dbReference type="Proteomes" id="UP000823749"/>
    </source>
</evidence>
<keyword evidence="5" id="KW-0418">Kinase</keyword>
<reference evidence="10" key="1">
    <citation type="submission" date="2020-08" db="EMBL/GenBank/DDBJ databases">
        <title>Plant Genome Project.</title>
        <authorList>
            <person name="Zhang R.-G."/>
        </authorList>
    </citation>
    <scope>NUCLEOTIDE SEQUENCE</scope>
    <source>
        <strain evidence="10">WSP0</strain>
        <tissue evidence="10">Leaf</tissue>
    </source>
</reference>
<evidence type="ECO:0000256" key="7">
    <source>
        <dbReference type="ARBA" id="ARBA00047899"/>
    </source>
</evidence>
<evidence type="ECO:0000256" key="2">
    <source>
        <dbReference type="ARBA" id="ARBA00022527"/>
    </source>
</evidence>
<dbReference type="GO" id="GO:0005524">
    <property type="term" value="F:ATP binding"/>
    <property type="evidence" value="ECO:0007669"/>
    <property type="project" value="UniProtKB-KW"/>
</dbReference>
<organism evidence="10 11">
    <name type="scientific">Rhododendron griersonianum</name>
    <dbReference type="NCBI Taxonomy" id="479676"/>
    <lineage>
        <taxon>Eukaryota</taxon>
        <taxon>Viridiplantae</taxon>
        <taxon>Streptophyta</taxon>
        <taxon>Embryophyta</taxon>
        <taxon>Tracheophyta</taxon>
        <taxon>Spermatophyta</taxon>
        <taxon>Magnoliopsida</taxon>
        <taxon>eudicotyledons</taxon>
        <taxon>Gunneridae</taxon>
        <taxon>Pentapetalae</taxon>
        <taxon>asterids</taxon>
        <taxon>Ericales</taxon>
        <taxon>Ericaceae</taxon>
        <taxon>Ericoideae</taxon>
        <taxon>Rhodoreae</taxon>
        <taxon>Rhododendron</taxon>
    </lineage>
</organism>
<dbReference type="Gene3D" id="1.10.510.10">
    <property type="entry name" value="Transferase(Phosphotransferase) domain 1"/>
    <property type="match status" value="1"/>
</dbReference>
<evidence type="ECO:0000256" key="3">
    <source>
        <dbReference type="ARBA" id="ARBA00022679"/>
    </source>
</evidence>
<dbReference type="InterPro" id="IPR011009">
    <property type="entry name" value="Kinase-like_dom_sf"/>
</dbReference>
<dbReference type="Proteomes" id="UP000823749">
    <property type="component" value="Chromosome 10"/>
</dbReference>
<evidence type="ECO:0000313" key="10">
    <source>
        <dbReference type="EMBL" id="KAG5529886.1"/>
    </source>
</evidence>